<dbReference type="Proteomes" id="UP001291623">
    <property type="component" value="Unassembled WGS sequence"/>
</dbReference>
<name>A0AAE1QQ78_9SOLA</name>
<evidence type="ECO:0000313" key="2">
    <source>
        <dbReference type="EMBL" id="KAK4337560.1"/>
    </source>
</evidence>
<dbReference type="AlphaFoldDB" id="A0AAE1QQ78"/>
<protein>
    <submittedName>
        <fullName evidence="2">Uncharacterized protein</fullName>
    </submittedName>
</protein>
<reference evidence="2" key="1">
    <citation type="submission" date="2023-12" db="EMBL/GenBank/DDBJ databases">
        <title>Genome assembly of Anisodus tanguticus.</title>
        <authorList>
            <person name="Wang Y.-J."/>
        </authorList>
    </citation>
    <scope>NUCLEOTIDE SEQUENCE</scope>
    <source>
        <strain evidence="2">KB-2021</strain>
        <tissue evidence="2">Leaf</tissue>
    </source>
</reference>
<keyword evidence="3" id="KW-1185">Reference proteome</keyword>
<keyword evidence="1" id="KW-1133">Transmembrane helix</keyword>
<feature type="transmembrane region" description="Helical" evidence="1">
    <location>
        <begin position="248"/>
        <end position="270"/>
    </location>
</feature>
<feature type="transmembrane region" description="Helical" evidence="1">
    <location>
        <begin position="207"/>
        <end position="227"/>
    </location>
</feature>
<dbReference type="EMBL" id="JAVYJV010000024">
    <property type="protein sequence ID" value="KAK4337560.1"/>
    <property type="molecule type" value="Genomic_DNA"/>
</dbReference>
<keyword evidence="1" id="KW-0472">Membrane</keyword>
<sequence>MPLIGVVQRRLIYFGATPAATTVFVVAFASVMESGNSKADQVFGAMSNGVCKVFNAIPTSLLVGVLAETTKQMKIVQQCHFKDDADFIISSSRECEMSAVHSAQALPASEMHSDDLMIGVEIAKFNKGIGHAECILPLDPDVVFREQGVPHISVAKRKQGEFFSFLRRNPLANLFLVMIGGTVMVNCIWDLGISFKTMNRSGLTETIVTHLLLWSTDVTSPISHYFYNHLEMNTQSKEEKQRTSRGIFIFPYLWLSLALETWHILLYFLFPHVLFKSSMTLKQPQGIVTCKWGNVVHPQGIVTCTWGKTLGLLDGSNHMENPK</sequence>
<gene>
    <name evidence="2" type="ORF">RND71_042047</name>
</gene>
<comment type="caution">
    <text evidence="2">The sequence shown here is derived from an EMBL/GenBank/DDBJ whole genome shotgun (WGS) entry which is preliminary data.</text>
</comment>
<evidence type="ECO:0000313" key="3">
    <source>
        <dbReference type="Proteomes" id="UP001291623"/>
    </source>
</evidence>
<proteinExistence type="predicted"/>
<accession>A0AAE1QQ78</accession>
<feature type="transmembrane region" description="Helical" evidence="1">
    <location>
        <begin position="12"/>
        <end position="31"/>
    </location>
</feature>
<organism evidence="2 3">
    <name type="scientific">Anisodus tanguticus</name>
    <dbReference type="NCBI Taxonomy" id="243964"/>
    <lineage>
        <taxon>Eukaryota</taxon>
        <taxon>Viridiplantae</taxon>
        <taxon>Streptophyta</taxon>
        <taxon>Embryophyta</taxon>
        <taxon>Tracheophyta</taxon>
        <taxon>Spermatophyta</taxon>
        <taxon>Magnoliopsida</taxon>
        <taxon>eudicotyledons</taxon>
        <taxon>Gunneridae</taxon>
        <taxon>Pentapetalae</taxon>
        <taxon>asterids</taxon>
        <taxon>lamiids</taxon>
        <taxon>Solanales</taxon>
        <taxon>Solanaceae</taxon>
        <taxon>Solanoideae</taxon>
        <taxon>Hyoscyameae</taxon>
        <taxon>Anisodus</taxon>
    </lineage>
</organism>
<feature type="transmembrane region" description="Helical" evidence="1">
    <location>
        <begin position="174"/>
        <end position="195"/>
    </location>
</feature>
<keyword evidence="1" id="KW-0812">Transmembrane</keyword>
<evidence type="ECO:0000256" key="1">
    <source>
        <dbReference type="SAM" id="Phobius"/>
    </source>
</evidence>